<proteinExistence type="predicted"/>
<reference evidence="1" key="1">
    <citation type="submission" date="2020-04" db="EMBL/GenBank/DDBJ databases">
        <authorList>
            <person name="Alioto T."/>
            <person name="Alioto T."/>
            <person name="Gomez Garrido J."/>
        </authorList>
    </citation>
    <scope>NUCLEOTIDE SEQUENCE</scope>
    <source>
        <strain evidence="1">A484AB</strain>
    </source>
</reference>
<keyword evidence="2" id="KW-1185">Reference proteome</keyword>
<evidence type="ECO:0000313" key="2">
    <source>
        <dbReference type="Proteomes" id="UP001152795"/>
    </source>
</evidence>
<evidence type="ECO:0000313" key="1">
    <source>
        <dbReference type="EMBL" id="CAB4021723.1"/>
    </source>
</evidence>
<name>A0A7D9J4G3_PARCT</name>
<protein>
    <submittedName>
        <fullName evidence="1">Uncharacterized protein</fullName>
    </submittedName>
</protein>
<feature type="non-terminal residue" evidence="1">
    <location>
        <position position="286"/>
    </location>
</feature>
<comment type="caution">
    <text evidence="1">The sequence shown here is derived from an EMBL/GenBank/DDBJ whole genome shotgun (WGS) entry which is preliminary data.</text>
</comment>
<gene>
    <name evidence="1" type="ORF">PACLA_8A064417</name>
</gene>
<dbReference type="Proteomes" id="UP001152795">
    <property type="component" value="Unassembled WGS sequence"/>
</dbReference>
<dbReference type="OrthoDB" id="5986565at2759"/>
<sequence>MYITLTNFLLSNSPKWQKAVGASPIVVGVGGVGCGKTTASKVGLALTGGWPQLFFSLFTDKVIGRVATCTTLGCIADDPTKPKDLGDAAKRFYDAGKAVSCAGNWTPQCCPMFTVNNHVIEWLLKPERDRLLIIPVPPRSKIMNKVANAENWSQNFYKILDEVSSMIGNVIKIGQWINAPEGLAFRRECSTIITDTCGASTEGSRMTKMLSCGLLVARKMAQLTSAVTDEEIVGHFQTVIAPYCMTRQMQLNEIALIQQPSTSKDLAKTTLETSLLDLVQGLDSKC</sequence>
<organism evidence="1 2">
    <name type="scientific">Paramuricea clavata</name>
    <name type="common">Red gorgonian</name>
    <name type="synonym">Violescent sea-whip</name>
    <dbReference type="NCBI Taxonomy" id="317549"/>
    <lineage>
        <taxon>Eukaryota</taxon>
        <taxon>Metazoa</taxon>
        <taxon>Cnidaria</taxon>
        <taxon>Anthozoa</taxon>
        <taxon>Octocorallia</taxon>
        <taxon>Malacalcyonacea</taxon>
        <taxon>Plexauridae</taxon>
        <taxon>Paramuricea</taxon>
    </lineage>
</organism>
<dbReference type="AlphaFoldDB" id="A0A7D9J4G3"/>
<dbReference type="EMBL" id="CACRXK020011584">
    <property type="protein sequence ID" value="CAB4021723.1"/>
    <property type="molecule type" value="Genomic_DNA"/>
</dbReference>
<accession>A0A7D9J4G3</accession>